<dbReference type="PANTHER" id="PTHR21224">
    <property type="entry name" value="INTEGRATOR COMPLEX SUBUNIT 1"/>
    <property type="match status" value="1"/>
</dbReference>
<accession>A0ABS2YQG9</accession>
<keyword evidence="3" id="KW-1185">Reference proteome</keyword>
<feature type="non-terminal residue" evidence="2">
    <location>
        <position position="1"/>
    </location>
</feature>
<evidence type="ECO:0000313" key="2">
    <source>
        <dbReference type="EMBL" id="MBN3288465.1"/>
    </source>
</evidence>
<feature type="domain" description="Integrator complex subunit 1 R4" evidence="1">
    <location>
        <begin position="6"/>
        <end position="69"/>
    </location>
</feature>
<dbReference type="InterPro" id="IPR038902">
    <property type="entry name" value="INTS1"/>
</dbReference>
<dbReference type="Pfam" id="PF22928">
    <property type="entry name" value="INTS1_R4"/>
    <property type="match status" value="1"/>
</dbReference>
<evidence type="ECO:0000313" key="3">
    <source>
        <dbReference type="Proteomes" id="UP001166093"/>
    </source>
</evidence>
<feature type="non-terminal residue" evidence="2">
    <location>
        <position position="70"/>
    </location>
</feature>
<dbReference type="PANTHER" id="PTHR21224:SF1">
    <property type="entry name" value="INTEGRATOR COMPLEX SUBUNIT 1"/>
    <property type="match status" value="1"/>
</dbReference>
<sequence length="70" mass="8133">MTKCLRNIARGEALEDILEVLSEVDEKSKRNPEILPYFTNDFQSLMNSPEEVCRNMAFSLALRCIQNNPW</sequence>
<dbReference type="EMBL" id="JAAWVQ010175916">
    <property type="protein sequence ID" value="MBN3288465.1"/>
    <property type="molecule type" value="Genomic_DNA"/>
</dbReference>
<proteinExistence type="predicted"/>
<dbReference type="Proteomes" id="UP001166093">
    <property type="component" value="Unassembled WGS sequence"/>
</dbReference>
<dbReference type="InterPro" id="IPR053965">
    <property type="entry name" value="INTS1_R4"/>
</dbReference>
<comment type="caution">
    <text evidence="2">The sequence shown here is derived from an EMBL/GenBank/DDBJ whole genome shotgun (WGS) entry which is preliminary data.</text>
</comment>
<gene>
    <name evidence="2" type="primary">Ints1_0</name>
    <name evidence="2" type="ORF">GTO93_0000284</name>
</gene>
<name>A0ABS2YQG9_POLSP</name>
<protein>
    <submittedName>
        <fullName evidence="2">INT1 protein</fullName>
    </submittedName>
</protein>
<organism evidence="2 3">
    <name type="scientific">Polyodon spathula</name>
    <name type="common">North American paddlefish</name>
    <name type="synonym">Squalus spathula</name>
    <dbReference type="NCBI Taxonomy" id="7913"/>
    <lineage>
        <taxon>Eukaryota</taxon>
        <taxon>Metazoa</taxon>
        <taxon>Chordata</taxon>
        <taxon>Craniata</taxon>
        <taxon>Vertebrata</taxon>
        <taxon>Euteleostomi</taxon>
        <taxon>Actinopterygii</taxon>
        <taxon>Chondrostei</taxon>
        <taxon>Acipenseriformes</taxon>
        <taxon>Polyodontidae</taxon>
        <taxon>Polyodon</taxon>
    </lineage>
</organism>
<reference evidence="2" key="1">
    <citation type="journal article" date="2021" name="Cell">
        <title>Tracing the genetic footprints of vertebrate landing in non-teleost ray-finned fishes.</title>
        <authorList>
            <person name="Bi X."/>
            <person name="Wang K."/>
            <person name="Yang L."/>
            <person name="Pan H."/>
            <person name="Jiang H."/>
            <person name="Wei Q."/>
            <person name="Fang M."/>
            <person name="Yu H."/>
            <person name="Zhu C."/>
            <person name="Cai Y."/>
            <person name="He Y."/>
            <person name="Gan X."/>
            <person name="Zeng H."/>
            <person name="Yu D."/>
            <person name="Zhu Y."/>
            <person name="Jiang H."/>
            <person name="Qiu Q."/>
            <person name="Yang H."/>
            <person name="Zhang Y.E."/>
            <person name="Wang W."/>
            <person name="Zhu M."/>
            <person name="He S."/>
            <person name="Zhang G."/>
        </authorList>
    </citation>
    <scope>NUCLEOTIDE SEQUENCE</scope>
    <source>
        <strain evidence="2">Pddl_001</strain>
    </source>
</reference>
<evidence type="ECO:0000259" key="1">
    <source>
        <dbReference type="Pfam" id="PF22928"/>
    </source>
</evidence>